<evidence type="ECO:0008006" key="3">
    <source>
        <dbReference type="Google" id="ProtNLM"/>
    </source>
</evidence>
<keyword evidence="2" id="KW-1185">Reference proteome</keyword>
<dbReference type="RefSeq" id="WP_086592082.1">
    <property type="nucleotide sequence ID" value="NZ_MTSE01000001.1"/>
</dbReference>
<dbReference type="Proteomes" id="UP000194873">
    <property type="component" value="Unassembled WGS sequence"/>
</dbReference>
<evidence type="ECO:0000313" key="2">
    <source>
        <dbReference type="Proteomes" id="UP000194873"/>
    </source>
</evidence>
<dbReference type="AlphaFoldDB" id="A0A243WIV8"/>
<gene>
    <name evidence="1" type="ORF">BXP70_00630</name>
</gene>
<dbReference type="EMBL" id="MTSE01000001">
    <property type="protein sequence ID" value="OUJ75838.1"/>
    <property type="molecule type" value="Genomic_DNA"/>
</dbReference>
<dbReference type="SUPFAM" id="SSF52091">
    <property type="entry name" value="SpoIIaa-like"/>
    <property type="match status" value="1"/>
</dbReference>
<dbReference type="InterPro" id="IPR036513">
    <property type="entry name" value="STAS_dom_sf"/>
</dbReference>
<sequence length="136" mass="15331">MREVYREILPQSYLLILAPERHTLGSVPLAQALYAAGHSGKPSVWVDCSELHQLSARTCQILLHYHQQYAQRGIQLVLCHLEPGIEQALLDACPTTPPTIVPTLLDADQLYHAQRQTYWAVPFGREVTRSQQPYGS</sequence>
<proteinExistence type="predicted"/>
<name>A0A243WIV8_9BACT</name>
<dbReference type="Gene3D" id="3.30.750.24">
    <property type="entry name" value="STAS domain"/>
    <property type="match status" value="1"/>
</dbReference>
<comment type="caution">
    <text evidence="1">The sequence shown here is derived from an EMBL/GenBank/DDBJ whole genome shotgun (WGS) entry which is preliminary data.</text>
</comment>
<accession>A0A243WIV8</accession>
<dbReference type="OrthoDB" id="885901at2"/>
<evidence type="ECO:0000313" key="1">
    <source>
        <dbReference type="EMBL" id="OUJ75838.1"/>
    </source>
</evidence>
<protein>
    <recommendedName>
        <fullName evidence="3">STAS domain-containing protein</fullName>
    </recommendedName>
</protein>
<reference evidence="1 2" key="1">
    <citation type="submission" date="2017-01" db="EMBL/GenBank/DDBJ databases">
        <title>A new Hymenobacter.</title>
        <authorList>
            <person name="Liang Y."/>
            <person name="Feng F."/>
        </authorList>
    </citation>
    <scope>NUCLEOTIDE SEQUENCE [LARGE SCALE GENOMIC DNA]</scope>
    <source>
        <strain evidence="1">MIMBbqt21</strain>
    </source>
</reference>
<organism evidence="1 2">
    <name type="scientific">Hymenobacter crusticola</name>
    <dbReference type="NCBI Taxonomy" id="1770526"/>
    <lineage>
        <taxon>Bacteria</taxon>
        <taxon>Pseudomonadati</taxon>
        <taxon>Bacteroidota</taxon>
        <taxon>Cytophagia</taxon>
        <taxon>Cytophagales</taxon>
        <taxon>Hymenobacteraceae</taxon>
        <taxon>Hymenobacter</taxon>
    </lineage>
</organism>